<feature type="transmembrane region" description="Helical" evidence="2">
    <location>
        <begin position="121"/>
        <end position="140"/>
    </location>
</feature>
<protein>
    <submittedName>
        <fullName evidence="4">DUF4129 domain-containing protein</fullName>
    </submittedName>
</protein>
<name>A0A4R8VVU5_9MICO</name>
<accession>A0A4R8VVU5</accession>
<gene>
    <name evidence="4" type="ORF">E3O11_02170</name>
</gene>
<evidence type="ECO:0000256" key="2">
    <source>
        <dbReference type="SAM" id="Phobius"/>
    </source>
</evidence>
<feature type="domain" description="Protein-glutamine gamma-glutamyltransferase-like C-terminal" evidence="3">
    <location>
        <begin position="260"/>
        <end position="328"/>
    </location>
</feature>
<keyword evidence="2" id="KW-0472">Membrane</keyword>
<reference evidence="4 5" key="1">
    <citation type="submission" date="2019-03" db="EMBL/GenBank/DDBJ databases">
        <title>Genomics of glacier-inhabiting Cryobacterium strains.</title>
        <authorList>
            <person name="Liu Q."/>
            <person name="Xin Y.-H."/>
        </authorList>
    </citation>
    <scope>NUCLEOTIDE SEQUENCE [LARGE SCALE GENOMIC DNA]</scope>
    <source>
        <strain evidence="4 5">Hh34</strain>
    </source>
</reference>
<keyword evidence="2" id="KW-0812">Transmembrane</keyword>
<evidence type="ECO:0000313" key="5">
    <source>
        <dbReference type="Proteomes" id="UP000297963"/>
    </source>
</evidence>
<evidence type="ECO:0000313" key="4">
    <source>
        <dbReference type="EMBL" id="TFB88875.1"/>
    </source>
</evidence>
<feature type="region of interest" description="Disordered" evidence="1">
    <location>
        <begin position="72"/>
        <end position="104"/>
    </location>
</feature>
<dbReference type="Proteomes" id="UP000297963">
    <property type="component" value="Unassembled WGS sequence"/>
</dbReference>
<dbReference type="InterPro" id="IPR025403">
    <property type="entry name" value="TgpA-like_C"/>
</dbReference>
<proteinExistence type="predicted"/>
<comment type="caution">
    <text evidence="4">The sequence shown here is derived from an EMBL/GenBank/DDBJ whole genome shotgun (WGS) entry which is preliminary data.</text>
</comment>
<organism evidence="4 5">
    <name type="scientific">Cryobacterium levicorallinum</name>
    <dbReference type="NCBI Taxonomy" id="995038"/>
    <lineage>
        <taxon>Bacteria</taxon>
        <taxon>Bacillati</taxon>
        <taxon>Actinomycetota</taxon>
        <taxon>Actinomycetes</taxon>
        <taxon>Micrococcales</taxon>
        <taxon>Microbacteriaceae</taxon>
        <taxon>Cryobacterium</taxon>
    </lineage>
</organism>
<feature type="region of interest" description="Disordered" evidence="1">
    <location>
        <begin position="14"/>
        <end position="41"/>
    </location>
</feature>
<feature type="transmembrane region" description="Helical" evidence="2">
    <location>
        <begin position="192"/>
        <end position="212"/>
    </location>
</feature>
<keyword evidence="2" id="KW-1133">Transmembrane helix</keyword>
<evidence type="ECO:0000259" key="3">
    <source>
        <dbReference type="Pfam" id="PF13559"/>
    </source>
</evidence>
<dbReference type="Pfam" id="PF13559">
    <property type="entry name" value="DUF4129"/>
    <property type="match status" value="1"/>
</dbReference>
<dbReference type="EMBL" id="SOFE01000003">
    <property type="protein sequence ID" value="TFB88875.1"/>
    <property type="molecule type" value="Genomic_DNA"/>
</dbReference>
<evidence type="ECO:0000256" key="1">
    <source>
        <dbReference type="SAM" id="MobiDB-lite"/>
    </source>
</evidence>
<dbReference type="AlphaFoldDB" id="A0A4R8VVU5"/>
<sequence>MVAHSRLFLAHARRAAAGHPDRAGHQPGRQPSSLARTRLRNRAGRPQRCLCLRIVDRDARGHLDRCHPHCGRGRGRAVGGRRADLPRPAHAQRGPRFGTRTLRGVGGAGLRRAGPLSGHRAPGAMTVAVVLLIGAVGVPVDPDAPDARSWLREELAKAQYTAARPTWFDRVAQTFLDWLQSLTLPSGGGASWLPVLATLVVIAAIVASWLVFGAPKLALRRRISSELFGAVDQRSSAEMRTAASRAASVGDWSLACEEIFRAVARGLAERTVLTVTPGTTAHDFAAQAGLAFPQSGAALSSAADIFDRVRYLEQAGTEAEYRALTELDAELGAASPAPLAGVL</sequence>